<name>A0ABQ5EKZ7_9ASTR</name>
<keyword evidence="2" id="KW-1185">Reference proteome</keyword>
<organism evidence="1 2">
    <name type="scientific">Tanacetum coccineum</name>
    <dbReference type="NCBI Taxonomy" id="301880"/>
    <lineage>
        <taxon>Eukaryota</taxon>
        <taxon>Viridiplantae</taxon>
        <taxon>Streptophyta</taxon>
        <taxon>Embryophyta</taxon>
        <taxon>Tracheophyta</taxon>
        <taxon>Spermatophyta</taxon>
        <taxon>Magnoliopsida</taxon>
        <taxon>eudicotyledons</taxon>
        <taxon>Gunneridae</taxon>
        <taxon>Pentapetalae</taxon>
        <taxon>asterids</taxon>
        <taxon>campanulids</taxon>
        <taxon>Asterales</taxon>
        <taxon>Asteraceae</taxon>
        <taxon>Asteroideae</taxon>
        <taxon>Anthemideae</taxon>
        <taxon>Anthemidinae</taxon>
        <taxon>Tanacetum</taxon>
    </lineage>
</organism>
<reference evidence="1" key="1">
    <citation type="journal article" date="2022" name="Int. J. Mol. Sci.">
        <title>Draft Genome of Tanacetum Coccineum: Genomic Comparison of Closely Related Tanacetum-Family Plants.</title>
        <authorList>
            <person name="Yamashiro T."/>
            <person name="Shiraishi A."/>
            <person name="Nakayama K."/>
            <person name="Satake H."/>
        </authorList>
    </citation>
    <scope>NUCLEOTIDE SEQUENCE</scope>
</reference>
<evidence type="ECO:0008006" key="3">
    <source>
        <dbReference type="Google" id="ProtNLM"/>
    </source>
</evidence>
<accession>A0ABQ5EKZ7</accession>
<gene>
    <name evidence="1" type="ORF">Tco_0977746</name>
</gene>
<evidence type="ECO:0000313" key="1">
    <source>
        <dbReference type="EMBL" id="GJT51589.1"/>
    </source>
</evidence>
<evidence type="ECO:0000313" key="2">
    <source>
        <dbReference type="Proteomes" id="UP001151760"/>
    </source>
</evidence>
<reference evidence="1" key="2">
    <citation type="submission" date="2022-01" db="EMBL/GenBank/DDBJ databases">
        <authorList>
            <person name="Yamashiro T."/>
            <person name="Shiraishi A."/>
            <person name="Satake H."/>
            <person name="Nakayama K."/>
        </authorList>
    </citation>
    <scope>NUCLEOTIDE SEQUENCE</scope>
</reference>
<proteinExistence type="predicted"/>
<dbReference type="Proteomes" id="UP001151760">
    <property type="component" value="Unassembled WGS sequence"/>
</dbReference>
<protein>
    <recommendedName>
        <fullName evidence="3">Reverse transcriptase domain-containing protein</fullName>
    </recommendedName>
</protein>
<dbReference type="EMBL" id="BQNB010016421">
    <property type="protein sequence ID" value="GJT51589.1"/>
    <property type="molecule type" value="Genomic_DNA"/>
</dbReference>
<comment type="caution">
    <text evidence="1">The sequence shown here is derived from an EMBL/GenBank/DDBJ whole genome shotgun (WGS) entry which is preliminary data.</text>
</comment>
<sequence length="77" mass="8667">MTEKIVQIKKRMQVARDRQKSYADLKIKPMDFQVKGLLIMLKVSALEGVVRFGTVNIHDAITGNISILNIVGLEENV</sequence>